<organism evidence="11 12">
    <name type="scientific">Nonomuraea guangzhouensis</name>
    <dbReference type="NCBI Taxonomy" id="1291555"/>
    <lineage>
        <taxon>Bacteria</taxon>
        <taxon>Bacillati</taxon>
        <taxon>Actinomycetota</taxon>
        <taxon>Actinomycetes</taxon>
        <taxon>Streptosporangiales</taxon>
        <taxon>Streptosporangiaceae</taxon>
        <taxon>Nonomuraea</taxon>
    </lineage>
</organism>
<reference evidence="12" key="1">
    <citation type="journal article" date="2019" name="Int. J. Syst. Evol. Microbiol.">
        <title>The Global Catalogue of Microorganisms (GCM) 10K type strain sequencing project: providing services to taxonomists for standard genome sequencing and annotation.</title>
        <authorList>
            <consortium name="The Broad Institute Genomics Platform"/>
            <consortium name="The Broad Institute Genome Sequencing Center for Infectious Disease"/>
            <person name="Wu L."/>
            <person name="Ma J."/>
        </authorList>
    </citation>
    <scope>NUCLEOTIDE SEQUENCE [LARGE SCALE GENOMIC DNA]</scope>
    <source>
        <strain evidence="12">CGMCC 1.15399</strain>
    </source>
</reference>
<evidence type="ECO:0000256" key="4">
    <source>
        <dbReference type="ARBA" id="ARBA00022679"/>
    </source>
</evidence>
<evidence type="ECO:0000259" key="10">
    <source>
        <dbReference type="Pfam" id="PF07730"/>
    </source>
</evidence>
<feature type="transmembrane region" description="Helical" evidence="9">
    <location>
        <begin position="103"/>
        <end position="123"/>
    </location>
</feature>
<dbReference type="InterPro" id="IPR050482">
    <property type="entry name" value="Sensor_HK_TwoCompSys"/>
</dbReference>
<dbReference type="EMBL" id="JBHUCM010000012">
    <property type="protein sequence ID" value="MFD1537684.1"/>
    <property type="molecule type" value="Genomic_DNA"/>
</dbReference>
<keyword evidence="7" id="KW-0067">ATP-binding</keyword>
<keyword evidence="9" id="KW-0812">Transmembrane</keyword>
<evidence type="ECO:0000313" key="11">
    <source>
        <dbReference type="EMBL" id="MFD1537684.1"/>
    </source>
</evidence>
<evidence type="ECO:0000256" key="2">
    <source>
        <dbReference type="ARBA" id="ARBA00012438"/>
    </source>
</evidence>
<dbReference type="PANTHER" id="PTHR24421">
    <property type="entry name" value="NITRATE/NITRITE SENSOR PROTEIN NARX-RELATED"/>
    <property type="match status" value="1"/>
</dbReference>
<evidence type="ECO:0000256" key="6">
    <source>
        <dbReference type="ARBA" id="ARBA00022777"/>
    </source>
</evidence>
<evidence type="ECO:0000313" key="12">
    <source>
        <dbReference type="Proteomes" id="UP001597097"/>
    </source>
</evidence>
<sequence>MKEKRSLPDTIAPGWLVVQVFGTLFVTAILVTARESAPWVWALYGVSAVCWLLFVSLDRSRPRLAAALLGAATLLPAVALGAAEDSSAVLLTAVLLGRFAALAAPPVAAIMAVGAGTMALAVLTWPVSGESPADAFGQALMLLAITLIGVNHRQHVVRREQAERLLEQTRLAQAEQARAAALDERTRIAREIHDVLAHSLGVLGVQLELAEAMLAEKGDVATALATVRRSRKLAADGLTEARNAVAALRQDIPSLAGALSALAEVHRRDHRSPVDFRADGVPRGLSSAATVSLVATAREALTNAARHAPDAPVSMTLDFTADVVRLRVRNSLPAEVPAKGGFGLTGMRERLALAGGTLDSGHHDGSWQVTAEVPE</sequence>
<comment type="catalytic activity">
    <reaction evidence="1">
        <text>ATP + protein L-histidine = ADP + protein N-phospho-L-histidine.</text>
        <dbReference type="EC" id="2.7.13.3"/>
    </reaction>
</comment>
<keyword evidence="9" id="KW-1133">Transmembrane helix</keyword>
<evidence type="ECO:0000256" key="9">
    <source>
        <dbReference type="SAM" id="Phobius"/>
    </source>
</evidence>
<evidence type="ECO:0000256" key="8">
    <source>
        <dbReference type="ARBA" id="ARBA00023012"/>
    </source>
</evidence>
<dbReference type="EC" id="2.7.13.3" evidence="2"/>
<dbReference type="CDD" id="cd16917">
    <property type="entry name" value="HATPase_UhpB-NarQ-NarX-like"/>
    <property type="match status" value="1"/>
</dbReference>
<evidence type="ECO:0000256" key="7">
    <source>
        <dbReference type="ARBA" id="ARBA00022840"/>
    </source>
</evidence>
<feature type="transmembrane region" description="Helical" evidence="9">
    <location>
        <begin position="12"/>
        <end position="33"/>
    </location>
</feature>
<keyword evidence="12" id="KW-1185">Reference proteome</keyword>
<accession>A0ABW4G4X1</accession>
<dbReference type="PANTHER" id="PTHR24421:SF10">
    <property type="entry name" value="NITRATE_NITRITE SENSOR PROTEIN NARQ"/>
    <property type="match status" value="1"/>
</dbReference>
<keyword evidence="8" id="KW-0902">Two-component regulatory system</keyword>
<dbReference type="RefSeq" id="WP_219537753.1">
    <property type="nucleotide sequence ID" value="NZ_JAHKRM010000040.1"/>
</dbReference>
<comment type="caution">
    <text evidence="11">The sequence shown here is derived from an EMBL/GenBank/DDBJ whole genome shotgun (WGS) entry which is preliminary data.</text>
</comment>
<proteinExistence type="predicted"/>
<protein>
    <recommendedName>
        <fullName evidence="2">histidine kinase</fullName>
        <ecNumber evidence="2">2.7.13.3</ecNumber>
    </recommendedName>
</protein>
<feature type="domain" description="Signal transduction histidine kinase subgroup 3 dimerisation and phosphoacceptor" evidence="10">
    <location>
        <begin position="184"/>
        <end position="250"/>
    </location>
</feature>
<evidence type="ECO:0000256" key="3">
    <source>
        <dbReference type="ARBA" id="ARBA00022553"/>
    </source>
</evidence>
<keyword evidence="4" id="KW-0808">Transferase</keyword>
<evidence type="ECO:0000256" key="5">
    <source>
        <dbReference type="ARBA" id="ARBA00022741"/>
    </source>
</evidence>
<evidence type="ECO:0000256" key="1">
    <source>
        <dbReference type="ARBA" id="ARBA00000085"/>
    </source>
</evidence>
<name>A0ABW4G4X1_9ACTN</name>
<dbReference type="Proteomes" id="UP001597097">
    <property type="component" value="Unassembled WGS sequence"/>
</dbReference>
<keyword evidence="3" id="KW-0597">Phosphoprotein</keyword>
<keyword evidence="6 11" id="KW-0418">Kinase</keyword>
<dbReference type="InterPro" id="IPR011712">
    <property type="entry name" value="Sig_transdc_His_kin_sub3_dim/P"/>
</dbReference>
<keyword evidence="5" id="KW-0547">Nucleotide-binding</keyword>
<keyword evidence="9" id="KW-0472">Membrane</keyword>
<feature type="transmembrane region" description="Helical" evidence="9">
    <location>
        <begin position="39"/>
        <end position="57"/>
    </location>
</feature>
<dbReference type="GO" id="GO:0016301">
    <property type="term" value="F:kinase activity"/>
    <property type="evidence" value="ECO:0007669"/>
    <property type="project" value="UniProtKB-KW"/>
</dbReference>
<gene>
    <name evidence="11" type="ORF">ACFSJ0_11600</name>
</gene>
<dbReference type="Pfam" id="PF07730">
    <property type="entry name" value="HisKA_3"/>
    <property type="match status" value="1"/>
</dbReference>
<feature type="transmembrane region" description="Helical" evidence="9">
    <location>
        <begin position="64"/>
        <end position="83"/>
    </location>
</feature>